<keyword evidence="2" id="KW-1133">Transmembrane helix</keyword>
<dbReference type="InterPro" id="IPR027417">
    <property type="entry name" value="P-loop_NTPase"/>
</dbReference>
<dbReference type="EMBL" id="CAIIXF020000011">
    <property type="protein sequence ID" value="CAH1798496.1"/>
    <property type="molecule type" value="Genomic_DNA"/>
</dbReference>
<dbReference type="Gene3D" id="3.40.50.300">
    <property type="entry name" value="P-loop containing nucleotide triphosphate hydrolases"/>
    <property type="match status" value="1"/>
</dbReference>
<feature type="region of interest" description="Disordered" evidence="1">
    <location>
        <begin position="54"/>
        <end position="74"/>
    </location>
</feature>
<comment type="caution">
    <text evidence="3">The sequence shown here is derived from an EMBL/GenBank/DDBJ whole genome shotgun (WGS) entry which is preliminary data.</text>
</comment>
<keyword evidence="4" id="KW-1185">Reference proteome</keyword>
<protein>
    <submittedName>
        <fullName evidence="3">Uncharacterized protein</fullName>
    </submittedName>
</protein>
<dbReference type="OrthoDB" id="6149413at2759"/>
<evidence type="ECO:0000256" key="1">
    <source>
        <dbReference type="SAM" id="MobiDB-lite"/>
    </source>
</evidence>
<proteinExistence type="predicted"/>
<keyword evidence="2" id="KW-0812">Transmembrane</keyword>
<evidence type="ECO:0000313" key="3">
    <source>
        <dbReference type="EMBL" id="CAH1798496.1"/>
    </source>
</evidence>
<keyword evidence="2" id="KW-0472">Membrane</keyword>
<reference evidence="3" key="1">
    <citation type="submission" date="2022-03" db="EMBL/GenBank/DDBJ databases">
        <authorList>
            <person name="Martin C."/>
        </authorList>
    </citation>
    <scope>NUCLEOTIDE SEQUENCE</scope>
</reference>
<dbReference type="AlphaFoldDB" id="A0A8J1TD78"/>
<gene>
    <name evidence="3" type="ORF">OFUS_LOCUS22639</name>
</gene>
<dbReference type="SUPFAM" id="SSF52540">
    <property type="entry name" value="P-loop containing nucleoside triphosphate hydrolases"/>
    <property type="match status" value="2"/>
</dbReference>
<feature type="region of interest" description="Disordered" evidence="1">
    <location>
        <begin position="1"/>
        <end position="34"/>
    </location>
</feature>
<evidence type="ECO:0000313" key="4">
    <source>
        <dbReference type="Proteomes" id="UP000749559"/>
    </source>
</evidence>
<name>A0A8J1TD78_OWEFU</name>
<feature type="transmembrane region" description="Helical" evidence="2">
    <location>
        <begin position="407"/>
        <end position="434"/>
    </location>
</feature>
<feature type="compositionally biased region" description="Basic and acidic residues" evidence="1">
    <location>
        <begin position="62"/>
        <end position="71"/>
    </location>
</feature>
<dbReference type="Proteomes" id="UP000749559">
    <property type="component" value="Unassembled WGS sequence"/>
</dbReference>
<accession>A0A8J1TD78</accession>
<evidence type="ECO:0000256" key="2">
    <source>
        <dbReference type="SAM" id="Phobius"/>
    </source>
</evidence>
<organism evidence="3 4">
    <name type="scientific">Owenia fusiformis</name>
    <name type="common">Polychaete worm</name>
    <dbReference type="NCBI Taxonomy" id="6347"/>
    <lineage>
        <taxon>Eukaryota</taxon>
        <taxon>Metazoa</taxon>
        <taxon>Spiralia</taxon>
        <taxon>Lophotrochozoa</taxon>
        <taxon>Annelida</taxon>
        <taxon>Polychaeta</taxon>
        <taxon>Sedentaria</taxon>
        <taxon>Canalipalpata</taxon>
        <taxon>Sabellida</taxon>
        <taxon>Oweniida</taxon>
        <taxon>Oweniidae</taxon>
        <taxon>Owenia</taxon>
    </lineage>
</organism>
<sequence>MSTVDSAEQRRRKKHRRDVKYEGNYDAVLSETTTQDHYQAKQLVTSTMDLKVHASTNAGDPSQDKDAKENDNIPPETINKILFEEIRSQEQWKQEADCNRKEFSNTLQNLRIGRSLNYMIIGTPGIGKTSFLNTIAASIYGSFNELFEIGGGKRDAVSPKIRKAEKCGLRKILSTTSDIWEDDDITKLMRITPYPSYIDVPGLPQRDHSSEDFREAIRALMFGRVPDGEKIIGSDGLLSLTADEIKKRYPYRNADKEMQPDVVFILASAIAPPPEAMLEDIMAVLQPKENEGYYSNLRVCGVITKIDRVTDWKEYRKMKDRFIHSLNLEGKVYALLELQNYANVRPGESRPRIDANVLDFLMISVSPGMLRDDHGRDDVALRAKEEQLSTQAIEILQRNWYCAACCFFVVIYLVGVISFLGVVVILALMACFYLSQQDRVYNVFSQENE</sequence>